<name>A0A0G1GT43_9BACT</name>
<dbReference type="PATRIC" id="fig|1618447.3.peg.464"/>
<dbReference type="AlphaFoldDB" id="A0A0G1GT43"/>
<evidence type="ECO:0000313" key="2">
    <source>
        <dbReference type="Proteomes" id="UP000034617"/>
    </source>
</evidence>
<organism evidence="1 2">
    <name type="scientific">Candidatus Gottesmanbacteria bacterium GW2011_GWB1_44_11c</name>
    <dbReference type="NCBI Taxonomy" id="1618447"/>
    <lineage>
        <taxon>Bacteria</taxon>
        <taxon>Candidatus Gottesmaniibacteriota</taxon>
    </lineage>
</organism>
<proteinExistence type="predicted"/>
<dbReference type="EMBL" id="LCHM01000012">
    <property type="protein sequence ID" value="KKT38246.1"/>
    <property type="molecule type" value="Genomic_DNA"/>
</dbReference>
<dbReference type="InterPro" id="IPR036583">
    <property type="entry name" value="23S_rRNA_IVS_sf"/>
</dbReference>
<accession>A0A0G1GT43</accession>
<dbReference type="SUPFAM" id="SSF158446">
    <property type="entry name" value="IVS-encoded protein-like"/>
    <property type="match status" value="1"/>
</dbReference>
<protein>
    <recommendedName>
        <fullName evidence="3">Four helix bundle protein</fullName>
    </recommendedName>
</protein>
<evidence type="ECO:0008006" key="3">
    <source>
        <dbReference type="Google" id="ProtNLM"/>
    </source>
</evidence>
<reference evidence="1 2" key="1">
    <citation type="journal article" date="2015" name="Nature">
        <title>rRNA introns, odd ribosomes, and small enigmatic genomes across a large radiation of phyla.</title>
        <authorList>
            <person name="Brown C.T."/>
            <person name="Hug L.A."/>
            <person name="Thomas B.C."/>
            <person name="Sharon I."/>
            <person name="Castelle C.J."/>
            <person name="Singh A."/>
            <person name="Wilkins M.J."/>
            <person name="Williams K.H."/>
            <person name="Banfield J.F."/>
        </authorList>
    </citation>
    <scope>NUCLEOTIDE SEQUENCE [LARGE SCALE GENOMIC DNA]</scope>
</reference>
<dbReference type="PANTHER" id="PTHR38471:SF2">
    <property type="entry name" value="FOUR HELIX BUNDLE PROTEIN"/>
    <property type="match status" value="1"/>
</dbReference>
<sequence length="121" mass="14276">MDKIQKPKTYDLEDRTLEFARECRYFVKKLPRTLCNKEDGSQLVRASGSVGANYIEANEAISKKDFTHRIKISRKEAKESRFWLRLVDTEKTESLDIQREKLIEEAVELMKIFSSIMRKTE</sequence>
<gene>
    <name evidence="1" type="ORF">UW22_C0012G0015</name>
</gene>
<dbReference type="NCBIfam" id="TIGR02436">
    <property type="entry name" value="four helix bundle protein"/>
    <property type="match status" value="1"/>
</dbReference>
<evidence type="ECO:0000313" key="1">
    <source>
        <dbReference type="EMBL" id="KKT38246.1"/>
    </source>
</evidence>
<dbReference type="Pfam" id="PF05635">
    <property type="entry name" value="23S_rRNA_IVP"/>
    <property type="match status" value="1"/>
</dbReference>
<dbReference type="Proteomes" id="UP000034617">
    <property type="component" value="Unassembled WGS sequence"/>
</dbReference>
<comment type="caution">
    <text evidence="1">The sequence shown here is derived from an EMBL/GenBank/DDBJ whole genome shotgun (WGS) entry which is preliminary data.</text>
</comment>
<dbReference type="InterPro" id="IPR012657">
    <property type="entry name" value="23S_rRNA-intervening_sequence"/>
</dbReference>
<dbReference type="Gene3D" id="1.20.1440.60">
    <property type="entry name" value="23S rRNA-intervening sequence"/>
    <property type="match status" value="1"/>
</dbReference>
<dbReference type="PANTHER" id="PTHR38471">
    <property type="entry name" value="FOUR HELIX BUNDLE PROTEIN"/>
    <property type="match status" value="1"/>
</dbReference>